<evidence type="ECO:0000313" key="2">
    <source>
        <dbReference type="EMBL" id="SDR70540.1"/>
    </source>
</evidence>
<dbReference type="Pfam" id="PF12691">
    <property type="entry name" value="Phage_tail_terminator_6"/>
    <property type="match status" value="1"/>
</dbReference>
<feature type="region of interest" description="Disordered" evidence="1">
    <location>
        <begin position="101"/>
        <end position="136"/>
    </location>
</feature>
<proteinExistence type="predicted"/>
<dbReference type="EMBL" id="LT629770">
    <property type="protein sequence ID" value="SDR72478.1"/>
    <property type="molecule type" value="Genomic_DNA"/>
</dbReference>
<dbReference type="RefSeq" id="WP_231919609.1">
    <property type="nucleotide sequence ID" value="NZ_LT629770.1"/>
</dbReference>
<reference evidence="3 4" key="1">
    <citation type="submission" date="2016-10" db="EMBL/GenBank/DDBJ databases">
        <authorList>
            <person name="de Groot N.N."/>
        </authorList>
    </citation>
    <scope>NUCLEOTIDE SEQUENCE [LARGE SCALE GENOMIC DNA]</scope>
    <source>
        <strain evidence="3 4">DSM 15019</strain>
    </source>
</reference>
<dbReference type="GeneID" id="36300415"/>
<accession>A0A1H1LD51</accession>
<organism evidence="3 4">
    <name type="scientific">Microbacterium paraoxydans</name>
    <dbReference type="NCBI Taxonomy" id="199592"/>
    <lineage>
        <taxon>Bacteria</taxon>
        <taxon>Bacillati</taxon>
        <taxon>Actinomycetota</taxon>
        <taxon>Actinomycetes</taxon>
        <taxon>Micrococcales</taxon>
        <taxon>Microbacteriaceae</taxon>
        <taxon>Microbacterium</taxon>
    </lineage>
</organism>
<dbReference type="EMBL" id="LT629770">
    <property type="protein sequence ID" value="SDR70540.1"/>
    <property type="molecule type" value="Genomic_DNA"/>
</dbReference>
<gene>
    <name evidence="2" type="ORF">SAMN04489809_0013</name>
    <name evidence="3" type="ORF">SAMN04489809_0089</name>
</gene>
<dbReference type="InterPro" id="IPR024411">
    <property type="entry name" value="Tail_terminator_phage"/>
</dbReference>
<evidence type="ECO:0008006" key="5">
    <source>
        <dbReference type="Google" id="ProtNLM"/>
    </source>
</evidence>
<sequence length="136" mass="14930">MTMDDATLTRLLCRLLARVPTFEYDVTPPPSGVAVQYGALKAEPDRAVGVRVYSTTDERHLHWRRAQVRIRGAKGSKTDADKIAGIVFAALHGLSREGGISGIRRESMSPNGADTNGREERTDNYIITLDNQESSS</sequence>
<name>A0A1H1LD51_9MICO</name>
<dbReference type="AlphaFoldDB" id="A0A1H1LD51"/>
<evidence type="ECO:0000256" key="1">
    <source>
        <dbReference type="SAM" id="MobiDB-lite"/>
    </source>
</evidence>
<protein>
    <recommendedName>
        <fullName evidence="5">DUF3168 domain-containing protein</fullName>
    </recommendedName>
</protein>
<dbReference type="Proteomes" id="UP000182126">
    <property type="component" value="Chromosome I"/>
</dbReference>
<evidence type="ECO:0000313" key="3">
    <source>
        <dbReference type="EMBL" id="SDR72478.1"/>
    </source>
</evidence>
<evidence type="ECO:0000313" key="4">
    <source>
        <dbReference type="Proteomes" id="UP000182126"/>
    </source>
</evidence>